<dbReference type="SUPFAM" id="SSF48371">
    <property type="entry name" value="ARM repeat"/>
    <property type="match status" value="1"/>
</dbReference>
<keyword evidence="2" id="KW-1185">Reference proteome</keyword>
<dbReference type="PANTHER" id="PTHR14387:SF0">
    <property type="entry name" value="DUF2428 DOMAIN-CONTAINING PROTEIN"/>
    <property type="match status" value="1"/>
</dbReference>
<dbReference type="InterPro" id="IPR056843">
    <property type="entry name" value="THADA-like_TPR"/>
</dbReference>
<dbReference type="InterPro" id="IPR051954">
    <property type="entry name" value="tRNA_methyltransferase_THADA"/>
</dbReference>
<evidence type="ECO:0000313" key="1">
    <source>
        <dbReference type="EMBL" id="CAI4048825.1"/>
    </source>
</evidence>
<protein>
    <submittedName>
        <fullName evidence="1">Uncharacterized protein</fullName>
    </submittedName>
</protein>
<dbReference type="Pfam" id="PF25151">
    <property type="entry name" value="TPR_Trm732_C"/>
    <property type="match status" value="1"/>
</dbReference>
<dbReference type="GO" id="GO:0030488">
    <property type="term" value="P:tRNA methylation"/>
    <property type="evidence" value="ECO:0007669"/>
    <property type="project" value="TreeGrafter"/>
</dbReference>
<sequence>MAVQLPSQHSELFRIKEFLIANNPAKINNENKDPILTAIEQDFRYLIQYIKDGLPNLSDSERLIFPDTFSICLLRSYQIITSKKIDSQRYLSAVKKDLLTATNANIIFEYVLDFWADGGAPLMNALRDLFGKLLNLLKIIYPMSVLKDILFNWMNEILEVPSTLRVQYYLIDALSSDFDLYYILEKKPNFIDDSFSLMGSDLLANPVGKCIVSLLLNIYKKHFEQSEDSAEEWIQLWKASAMKFIHDSQYTKSINLYVMIPLFKNMPNTAFIRFLESVPDKDPSLLLSLLKIGQELGIEEEPFHDDKYATIDSIDELVEQDEFKLQVFEILTFSSKKSKPIHPFVFKVIKQYLNVFLVDTEVERRNSFCSCMKNFIFRIRDCTYSLYRDARKLKKAVKFPDEQKEKLAQVEEARVFLTWLCDSIKHQLAPGTLYQATVSSLKLLHILIRSGVDKSTPQQFLDNQNKREYPFSISILQDFTFLRLLIDLLVNNYADVRELSKEMLYIMISADKSKHFLNTLDIKSLKVNANSLLDNYERGDAGATVYGFIFTVMGSQGGFVDNTIEVLSQMIQDLQNDSIGCAKNSIGAHFAALRLILSGYNFEECRQDAANIVSKSIDLVFKNWEATKNVVCHDSARGILPEMFVDCGIPDQVIISHAFRAIKEASCLIETILKRFPLTSNQLNRIGNFLTVQLSNIRHSGAFQAVLPGLKTYCLRCQVESPVILEDLLNKSIKSLESRNQHITRRSGGLPFLITTVLSAEITKGRPLLQKTFEELLLVAKLPVPPHQDKFDLPQVNAINCINAIFVEPKLSEHCTPLVSDALKIALFYFDCDIWALRNCSIMLFTSLQNRIFGKVGRSVSAKLFFTKYAGLRNLLLDILSISVAQNSNGEIKMYEVESIFLVLNVLLRLRPTPGYTGLNEFGSLIYKFLANDNWKIRDMASRVLNSLSEDLKEETRELLDLASIHKQNQLHGHLLALQQMAPRYLTDNTDIELVQSIFGRKKEFLLENECIITKTAFLELTCTILEKKCIVPKPTLQDYIRTLGNIFIVENNEFVVSGSKQLYLSKILHILLKYENSIHFHDIYLLGLCSPFYEVQIGTLQHMDNNFDWDTTRSSEFFEQLQSLLTVGDLLPMTKALVVKILSRKQGALSLANCTDLIKEDNDEGTKLSAVRSLSAHLSSETFQQIWSLMQDSFSDSSSKDFRLASLECLIAYPESYRNIKVLLQLYNFLWDDDSEIRKKASFYLNKNFLQAVSWECNKNTGVTALTFTKKIVDIFAGPDIIEELCSQLFQYLNECDIFVARKSTANILFTKEKDNQFIDELQKAMHLLDMIERSTENIPTRYKDEISHLKDALLQYFSSENFKDCPLGWCSNTEVFSRITVLKALIQCYFPSEYDGFIEELTRHRVHPLIIDYPH</sequence>
<organism evidence="1 2">
    <name type="scientific">Saccharomyces kudriavzevii (strain ATCC MYA-4449 / AS 2.2408 / CBS 8840 / NBRC 1802 / NCYC 2889)</name>
    <name type="common">Yeast</name>
    <dbReference type="NCBI Taxonomy" id="226230"/>
    <lineage>
        <taxon>Eukaryota</taxon>
        <taxon>Fungi</taxon>
        <taxon>Dikarya</taxon>
        <taxon>Ascomycota</taxon>
        <taxon>Saccharomycotina</taxon>
        <taxon>Saccharomycetes</taxon>
        <taxon>Saccharomycetales</taxon>
        <taxon>Saccharomycetaceae</taxon>
        <taxon>Saccharomyces</taxon>
    </lineage>
</organism>
<dbReference type="GO" id="GO:0005829">
    <property type="term" value="C:cytosol"/>
    <property type="evidence" value="ECO:0007669"/>
    <property type="project" value="TreeGrafter"/>
</dbReference>
<dbReference type="EMBL" id="OX365908">
    <property type="protein sequence ID" value="CAI4048825.1"/>
    <property type="molecule type" value="Genomic_DNA"/>
</dbReference>
<proteinExistence type="predicted"/>
<reference evidence="1" key="1">
    <citation type="submission" date="2022-10" db="EMBL/GenBank/DDBJ databases">
        <authorList>
            <person name="Byrne P K."/>
        </authorList>
    </citation>
    <scope>NUCLEOTIDE SEQUENCE</scope>
    <source>
        <strain evidence="1">IFO1802</strain>
    </source>
</reference>
<gene>
    <name evidence="1" type="primary">SKDI13G3880</name>
    <name evidence="1" type="ORF">SKDI_13G3880</name>
</gene>
<dbReference type="InterPro" id="IPR019442">
    <property type="entry name" value="THADA/TRM732_DUF2428"/>
</dbReference>
<accession>A0AA35NKZ5</accession>
<dbReference type="Proteomes" id="UP001162087">
    <property type="component" value="Chromosome 13"/>
</dbReference>
<dbReference type="Pfam" id="PF25150">
    <property type="entry name" value="TPR_Trm732"/>
    <property type="match status" value="1"/>
</dbReference>
<name>A0AA35NKZ5_SACK1</name>
<dbReference type="OrthoDB" id="73997at2759"/>
<dbReference type="InterPro" id="IPR016024">
    <property type="entry name" value="ARM-type_fold"/>
</dbReference>
<evidence type="ECO:0000313" key="2">
    <source>
        <dbReference type="Proteomes" id="UP001162087"/>
    </source>
</evidence>
<dbReference type="InterPro" id="IPR056842">
    <property type="entry name" value="THADA-like_TPR_C"/>
</dbReference>
<dbReference type="Pfam" id="PF10350">
    <property type="entry name" value="DUF2428"/>
    <property type="match status" value="1"/>
</dbReference>
<dbReference type="PANTHER" id="PTHR14387">
    <property type="entry name" value="THADA/DEATH RECEPTOR INTERACTING PROTEIN"/>
    <property type="match status" value="1"/>
</dbReference>